<evidence type="ECO:0000256" key="1">
    <source>
        <dbReference type="SAM" id="Phobius"/>
    </source>
</evidence>
<comment type="caution">
    <text evidence="2">The sequence shown here is derived from an EMBL/GenBank/DDBJ whole genome shotgun (WGS) entry which is preliminary data.</text>
</comment>
<reference evidence="2 3" key="1">
    <citation type="submission" date="2021-02" db="EMBL/GenBank/DDBJ databases">
        <title>Bacillus sp. RD4P76, an endophyte from a halophyte.</title>
        <authorList>
            <person name="Sun J.-Q."/>
        </authorList>
    </citation>
    <scope>NUCLEOTIDE SEQUENCE [LARGE SCALE GENOMIC DNA]</scope>
    <source>
        <strain evidence="2 3">RD4P76</strain>
    </source>
</reference>
<dbReference type="EMBL" id="JAFELM010000015">
    <property type="protein sequence ID" value="MBM6616693.1"/>
    <property type="molecule type" value="Genomic_DNA"/>
</dbReference>
<keyword evidence="3" id="KW-1185">Reference proteome</keyword>
<feature type="transmembrane region" description="Helical" evidence="1">
    <location>
        <begin position="37"/>
        <end position="58"/>
    </location>
</feature>
<keyword evidence="1" id="KW-1133">Transmembrane helix</keyword>
<organism evidence="2 3">
    <name type="scientific">Bacillus suaedaesalsae</name>
    <dbReference type="NCBI Taxonomy" id="2810349"/>
    <lineage>
        <taxon>Bacteria</taxon>
        <taxon>Bacillati</taxon>
        <taxon>Bacillota</taxon>
        <taxon>Bacilli</taxon>
        <taxon>Bacillales</taxon>
        <taxon>Bacillaceae</taxon>
        <taxon>Bacillus</taxon>
    </lineage>
</organism>
<protein>
    <submittedName>
        <fullName evidence="2">Uncharacterized protein</fullName>
    </submittedName>
</protein>
<evidence type="ECO:0000313" key="2">
    <source>
        <dbReference type="EMBL" id="MBM6616693.1"/>
    </source>
</evidence>
<evidence type="ECO:0000313" key="3">
    <source>
        <dbReference type="Proteomes" id="UP001518925"/>
    </source>
</evidence>
<name>A0ABS2DGL7_9BACI</name>
<keyword evidence="1" id="KW-0472">Membrane</keyword>
<keyword evidence="1" id="KW-0812">Transmembrane</keyword>
<dbReference type="RefSeq" id="WP_204202082.1">
    <property type="nucleotide sequence ID" value="NZ_JAFELM010000015.1"/>
</dbReference>
<accession>A0ABS2DGL7</accession>
<gene>
    <name evidence="2" type="ORF">JR050_03240</name>
</gene>
<dbReference type="Proteomes" id="UP001518925">
    <property type="component" value="Unassembled WGS sequence"/>
</dbReference>
<proteinExistence type="predicted"/>
<sequence>MKLWFLTFIVVTILGTLTKYMFNTRRNSKKMSLMNTIGPAFALGILFASLTSLGAFFLI</sequence>